<dbReference type="InterPro" id="IPR007627">
    <property type="entry name" value="RNA_pol_sigma70_r2"/>
</dbReference>
<accession>A0ABQ3XHX4</accession>
<dbReference type="InterPro" id="IPR014284">
    <property type="entry name" value="RNA_pol_sigma-70_dom"/>
</dbReference>
<evidence type="ECO:0000256" key="1">
    <source>
        <dbReference type="ARBA" id="ARBA00023015"/>
    </source>
</evidence>
<feature type="domain" description="RNA polymerase sigma-70 region 2" evidence="5">
    <location>
        <begin position="37"/>
        <end position="98"/>
    </location>
</feature>
<keyword evidence="3" id="KW-0238">DNA-binding</keyword>
<keyword evidence="4" id="KW-0804">Transcription</keyword>
<dbReference type="InterPro" id="IPR039425">
    <property type="entry name" value="RNA_pol_sigma-70-like"/>
</dbReference>
<keyword evidence="7" id="KW-1185">Reference proteome</keyword>
<dbReference type="Pfam" id="PF04542">
    <property type="entry name" value="Sigma70_r2"/>
    <property type="match status" value="1"/>
</dbReference>
<evidence type="ECO:0000256" key="3">
    <source>
        <dbReference type="ARBA" id="ARBA00023125"/>
    </source>
</evidence>
<dbReference type="Gene3D" id="1.10.1740.10">
    <property type="match status" value="1"/>
</dbReference>
<dbReference type="PANTHER" id="PTHR43133">
    <property type="entry name" value="RNA POLYMERASE ECF-TYPE SIGMA FACTO"/>
    <property type="match status" value="1"/>
</dbReference>
<evidence type="ECO:0000256" key="4">
    <source>
        <dbReference type="ARBA" id="ARBA00023163"/>
    </source>
</evidence>
<evidence type="ECO:0000256" key="2">
    <source>
        <dbReference type="ARBA" id="ARBA00023082"/>
    </source>
</evidence>
<reference evidence="6 7" key="1">
    <citation type="submission" date="2021-01" db="EMBL/GenBank/DDBJ databases">
        <title>Whole genome shotgun sequence of Actinoplanes couchii NBRC 106145.</title>
        <authorList>
            <person name="Komaki H."/>
            <person name="Tamura T."/>
        </authorList>
    </citation>
    <scope>NUCLEOTIDE SEQUENCE [LARGE SCALE GENOMIC DNA]</scope>
    <source>
        <strain evidence="6 7">NBRC 106145</strain>
    </source>
</reference>
<evidence type="ECO:0000259" key="5">
    <source>
        <dbReference type="Pfam" id="PF04542"/>
    </source>
</evidence>
<dbReference type="PANTHER" id="PTHR43133:SF8">
    <property type="entry name" value="RNA POLYMERASE SIGMA FACTOR HI_1459-RELATED"/>
    <property type="match status" value="1"/>
</dbReference>
<keyword evidence="2" id="KW-0731">Sigma factor</keyword>
<evidence type="ECO:0000313" key="7">
    <source>
        <dbReference type="Proteomes" id="UP000612282"/>
    </source>
</evidence>
<evidence type="ECO:0000313" key="6">
    <source>
        <dbReference type="EMBL" id="GID58085.1"/>
    </source>
</evidence>
<name>A0ABQ3XHX4_9ACTN</name>
<dbReference type="Proteomes" id="UP000612282">
    <property type="component" value="Unassembled WGS sequence"/>
</dbReference>
<sequence>MPSMLIGRPSPATELVLAAQNGDRQAVDRLIAGEVAHVYRRVGRALRWHADVDDVVQETLLQIVRCLPSVREIDRFRPWVCAVTDRQVQRHLRDLRRRQHRQETLTVDQPDPAGDFTDRADTEELLERQRREITVAARWLDDDDRHLLALWWRETAGRTTRAETAAALGVGAGLAAVRVNRMRTRLASARTMTRALDAGGCDQLTGLTRSWDGRPCAIWRKRLTRHTRGCLRCTPTGD</sequence>
<proteinExistence type="predicted"/>
<comment type="caution">
    <text evidence="6">The sequence shown here is derived from an EMBL/GenBank/DDBJ whole genome shotgun (WGS) entry which is preliminary data.</text>
</comment>
<organism evidence="6 7">
    <name type="scientific">Actinoplanes couchii</name>
    <dbReference type="NCBI Taxonomy" id="403638"/>
    <lineage>
        <taxon>Bacteria</taxon>
        <taxon>Bacillati</taxon>
        <taxon>Actinomycetota</taxon>
        <taxon>Actinomycetes</taxon>
        <taxon>Micromonosporales</taxon>
        <taxon>Micromonosporaceae</taxon>
        <taxon>Actinoplanes</taxon>
    </lineage>
</organism>
<protein>
    <recommendedName>
        <fullName evidence="5">RNA polymerase sigma-70 region 2 domain-containing protein</fullName>
    </recommendedName>
</protein>
<dbReference type="SUPFAM" id="SSF88946">
    <property type="entry name" value="Sigma2 domain of RNA polymerase sigma factors"/>
    <property type="match status" value="1"/>
</dbReference>
<dbReference type="InterPro" id="IPR013325">
    <property type="entry name" value="RNA_pol_sigma_r2"/>
</dbReference>
<dbReference type="EMBL" id="BOMG01000080">
    <property type="protein sequence ID" value="GID58085.1"/>
    <property type="molecule type" value="Genomic_DNA"/>
</dbReference>
<gene>
    <name evidence="6" type="ORF">Aco03nite_064890</name>
</gene>
<keyword evidence="1" id="KW-0805">Transcription regulation</keyword>
<dbReference type="RefSeq" id="WP_203801639.1">
    <property type="nucleotide sequence ID" value="NZ_BAAAQE010000019.1"/>
</dbReference>
<dbReference type="NCBIfam" id="TIGR02937">
    <property type="entry name" value="sigma70-ECF"/>
    <property type="match status" value="1"/>
</dbReference>